<dbReference type="EMBL" id="UINC01223148">
    <property type="protein sequence ID" value="SVE52218.1"/>
    <property type="molecule type" value="Genomic_DNA"/>
</dbReference>
<name>A0A383E805_9ZZZZ</name>
<sequence length="204" mass="23322">MSSSLLILLLLIVTGGGIYYYLALRPGSKSSLRESYSEGLDLLVSGQRKEAYQHFKSIVQHDTNNVKAYIKLGQVIREGGNPTQALKIHKNLTIRTKISTFERIELHKNLSLDYAALNNLGEAIAEAEKILGISRANEWALSHLIDYHKKKEDWEKASEILHQYQEVTQTQNNHLVGLYKLQEGRVALKKQDYQRSRQLFEKSL</sequence>
<dbReference type="Gene3D" id="1.25.40.10">
    <property type="entry name" value="Tetratricopeptide repeat domain"/>
    <property type="match status" value="2"/>
</dbReference>
<keyword evidence="1" id="KW-0812">Transmembrane</keyword>
<dbReference type="AlphaFoldDB" id="A0A383E805"/>
<proteinExistence type="predicted"/>
<dbReference type="SUPFAM" id="SSF48452">
    <property type="entry name" value="TPR-like"/>
    <property type="match status" value="1"/>
</dbReference>
<evidence type="ECO:0000256" key="1">
    <source>
        <dbReference type="SAM" id="Phobius"/>
    </source>
</evidence>
<reference evidence="2" key="1">
    <citation type="submission" date="2018-05" db="EMBL/GenBank/DDBJ databases">
        <authorList>
            <person name="Lanie J.A."/>
            <person name="Ng W.-L."/>
            <person name="Kazmierczak K.M."/>
            <person name="Andrzejewski T.M."/>
            <person name="Davidsen T.M."/>
            <person name="Wayne K.J."/>
            <person name="Tettelin H."/>
            <person name="Glass J.I."/>
            <person name="Rusch D."/>
            <person name="Podicherti R."/>
            <person name="Tsui H.-C.T."/>
            <person name="Winkler M.E."/>
        </authorList>
    </citation>
    <scope>NUCLEOTIDE SEQUENCE</scope>
</reference>
<feature type="non-terminal residue" evidence="2">
    <location>
        <position position="204"/>
    </location>
</feature>
<organism evidence="2">
    <name type="scientific">marine metagenome</name>
    <dbReference type="NCBI Taxonomy" id="408172"/>
    <lineage>
        <taxon>unclassified sequences</taxon>
        <taxon>metagenomes</taxon>
        <taxon>ecological metagenomes</taxon>
    </lineage>
</organism>
<dbReference type="InterPro" id="IPR011990">
    <property type="entry name" value="TPR-like_helical_dom_sf"/>
</dbReference>
<gene>
    <name evidence="2" type="ORF">METZ01_LOCUS505072</name>
</gene>
<protein>
    <submittedName>
        <fullName evidence="2">Uncharacterized protein</fullName>
    </submittedName>
</protein>
<accession>A0A383E805</accession>
<keyword evidence="1" id="KW-1133">Transmembrane helix</keyword>
<keyword evidence="1" id="KW-0472">Membrane</keyword>
<feature type="transmembrane region" description="Helical" evidence="1">
    <location>
        <begin position="6"/>
        <end position="24"/>
    </location>
</feature>
<evidence type="ECO:0000313" key="2">
    <source>
        <dbReference type="EMBL" id="SVE52218.1"/>
    </source>
</evidence>